<protein>
    <submittedName>
        <fullName evidence="3">Heterokaryon incompatibility protein-domain-containing protein</fullName>
    </submittedName>
</protein>
<dbReference type="InterPro" id="IPR010730">
    <property type="entry name" value="HET"/>
</dbReference>
<evidence type="ECO:0000313" key="4">
    <source>
        <dbReference type="Proteomes" id="UP001285441"/>
    </source>
</evidence>
<dbReference type="PANTHER" id="PTHR10622:SF10">
    <property type="entry name" value="HET DOMAIN-CONTAINING PROTEIN"/>
    <property type="match status" value="1"/>
</dbReference>
<organism evidence="3 4">
    <name type="scientific">Podospora didyma</name>
    <dbReference type="NCBI Taxonomy" id="330526"/>
    <lineage>
        <taxon>Eukaryota</taxon>
        <taxon>Fungi</taxon>
        <taxon>Dikarya</taxon>
        <taxon>Ascomycota</taxon>
        <taxon>Pezizomycotina</taxon>
        <taxon>Sordariomycetes</taxon>
        <taxon>Sordariomycetidae</taxon>
        <taxon>Sordariales</taxon>
        <taxon>Podosporaceae</taxon>
        <taxon>Podospora</taxon>
    </lineage>
</organism>
<keyword evidence="4" id="KW-1185">Reference proteome</keyword>
<dbReference type="EMBL" id="JAULSW010000009">
    <property type="protein sequence ID" value="KAK3369901.1"/>
    <property type="molecule type" value="Genomic_DNA"/>
</dbReference>
<dbReference type="Proteomes" id="UP001285441">
    <property type="component" value="Unassembled WGS sequence"/>
</dbReference>
<dbReference type="InterPro" id="IPR058525">
    <property type="entry name" value="DUF8212"/>
</dbReference>
<dbReference type="Pfam" id="PF06985">
    <property type="entry name" value="HET"/>
    <property type="match status" value="1"/>
</dbReference>
<reference evidence="3" key="2">
    <citation type="submission" date="2023-06" db="EMBL/GenBank/DDBJ databases">
        <authorList>
            <consortium name="Lawrence Berkeley National Laboratory"/>
            <person name="Haridas S."/>
            <person name="Hensen N."/>
            <person name="Bonometti L."/>
            <person name="Westerberg I."/>
            <person name="Brannstrom I.O."/>
            <person name="Guillou S."/>
            <person name="Cros-Aarteil S."/>
            <person name="Calhoun S."/>
            <person name="Kuo A."/>
            <person name="Mondo S."/>
            <person name="Pangilinan J."/>
            <person name="Riley R."/>
            <person name="LaButti K."/>
            <person name="Andreopoulos B."/>
            <person name="Lipzen A."/>
            <person name="Chen C."/>
            <person name="Yanf M."/>
            <person name="Daum C."/>
            <person name="Ng V."/>
            <person name="Clum A."/>
            <person name="Steindorff A."/>
            <person name="Ohm R."/>
            <person name="Martin F."/>
            <person name="Silar P."/>
            <person name="Natvig D."/>
            <person name="Lalanne C."/>
            <person name="Gautier V."/>
            <person name="Ament-velasquez S.L."/>
            <person name="Kruys A."/>
            <person name="Hutchinson M.I."/>
            <person name="Powell A.J."/>
            <person name="Barry K."/>
            <person name="Miller A.N."/>
            <person name="Grigoriev I.V."/>
            <person name="Debuchy R."/>
            <person name="Gladieux P."/>
            <person name="Thoren M.H."/>
            <person name="Johannesson H."/>
        </authorList>
    </citation>
    <scope>NUCLEOTIDE SEQUENCE</scope>
    <source>
        <strain evidence="3">CBS 232.78</strain>
    </source>
</reference>
<dbReference type="AlphaFoldDB" id="A0AAE0K5Q6"/>
<accession>A0AAE0K5Q6</accession>
<proteinExistence type="predicted"/>
<evidence type="ECO:0000259" key="1">
    <source>
        <dbReference type="Pfam" id="PF06985"/>
    </source>
</evidence>
<dbReference type="Pfam" id="PF26640">
    <property type="entry name" value="DUF8212"/>
    <property type="match status" value="1"/>
</dbReference>
<evidence type="ECO:0000259" key="2">
    <source>
        <dbReference type="Pfam" id="PF26640"/>
    </source>
</evidence>
<evidence type="ECO:0000313" key="3">
    <source>
        <dbReference type="EMBL" id="KAK3369901.1"/>
    </source>
</evidence>
<comment type="caution">
    <text evidence="3">The sequence shown here is derived from an EMBL/GenBank/DDBJ whole genome shotgun (WGS) entry which is preliminary data.</text>
</comment>
<dbReference type="PANTHER" id="PTHR10622">
    <property type="entry name" value="HET DOMAIN-CONTAINING PROTEIN"/>
    <property type="match status" value="1"/>
</dbReference>
<name>A0AAE0K5Q6_9PEZI</name>
<reference evidence="3" key="1">
    <citation type="journal article" date="2023" name="Mol. Phylogenet. Evol.">
        <title>Genome-scale phylogeny and comparative genomics of the fungal order Sordariales.</title>
        <authorList>
            <person name="Hensen N."/>
            <person name="Bonometti L."/>
            <person name="Westerberg I."/>
            <person name="Brannstrom I.O."/>
            <person name="Guillou S."/>
            <person name="Cros-Aarteil S."/>
            <person name="Calhoun S."/>
            <person name="Haridas S."/>
            <person name="Kuo A."/>
            <person name="Mondo S."/>
            <person name="Pangilinan J."/>
            <person name="Riley R."/>
            <person name="LaButti K."/>
            <person name="Andreopoulos B."/>
            <person name="Lipzen A."/>
            <person name="Chen C."/>
            <person name="Yan M."/>
            <person name="Daum C."/>
            <person name="Ng V."/>
            <person name="Clum A."/>
            <person name="Steindorff A."/>
            <person name="Ohm R.A."/>
            <person name="Martin F."/>
            <person name="Silar P."/>
            <person name="Natvig D.O."/>
            <person name="Lalanne C."/>
            <person name="Gautier V."/>
            <person name="Ament-Velasquez S.L."/>
            <person name="Kruys A."/>
            <person name="Hutchinson M.I."/>
            <person name="Powell A.J."/>
            <person name="Barry K."/>
            <person name="Miller A.N."/>
            <person name="Grigoriev I.V."/>
            <person name="Debuchy R."/>
            <person name="Gladieux P."/>
            <person name="Hiltunen Thoren M."/>
            <person name="Johannesson H."/>
        </authorList>
    </citation>
    <scope>NUCLEOTIDE SEQUENCE</scope>
    <source>
        <strain evidence="3">CBS 232.78</strain>
    </source>
</reference>
<gene>
    <name evidence="3" type="ORF">B0H63DRAFT_497145</name>
</gene>
<feature type="domain" description="Heterokaryon incompatibility" evidence="1">
    <location>
        <begin position="21"/>
        <end position="111"/>
    </location>
</feature>
<sequence length="347" mass="39508">MRLINTRIVLEEFFGEEIPMYSILSHRWTKEEVSLREWTDPLATKTKAGFHKISNACSLVRSMGFDWLWVDTNCIDKSSSAELAEAINSMFGWYQNAQLCIAHLDDVDASNAVLEAMPTSQEFLSQFRASKWFTRGWTLQELLAPSAVFFYSRNWKPLKSKADLINEIAGITGISKARPPWLRMSVAERISWLARRHTTRIEDMAYCMLGLFDINMPLMYGEGARAFVRLQEEIIRTSKDQTIFLWTELASSSAGSMRIQAMTSALASSPRAFRDAGMWQPQRRPGGPSPYFITNEGLSIRRPLLQTAGASPGPLRVCERFSDLIDDSDEQIFWRLPTFRSTLASFS</sequence>
<feature type="domain" description="DUF8212" evidence="2">
    <location>
        <begin position="225"/>
        <end position="256"/>
    </location>
</feature>